<organism evidence="8 9">
    <name type="scientific">Friedmanniomyces simplex</name>
    <dbReference type="NCBI Taxonomy" id="329884"/>
    <lineage>
        <taxon>Eukaryota</taxon>
        <taxon>Fungi</taxon>
        <taxon>Dikarya</taxon>
        <taxon>Ascomycota</taxon>
        <taxon>Pezizomycotina</taxon>
        <taxon>Dothideomycetes</taxon>
        <taxon>Dothideomycetidae</taxon>
        <taxon>Mycosphaerellales</taxon>
        <taxon>Teratosphaeriaceae</taxon>
        <taxon>Friedmanniomyces</taxon>
    </lineage>
</organism>
<evidence type="ECO:0000259" key="7">
    <source>
        <dbReference type="PROSITE" id="PS50035"/>
    </source>
</evidence>
<proteinExistence type="predicted"/>
<accession>A0A4U0X0S5</accession>
<sequence length="855" mass="97222">MAFLFDKMKDAVHDVKSSIKKPKHDGGQGQGQGQAQAQSPPANTGKQTHSHIHRSGVCSDGDSHHLHRFQSFAPQREGNNAKWYVDGCGYFWAVSVALEQARESIWILDWWLSPELYLRRPPAQNEQYRLDKMLFNAAHRGVQVNVIVYKEVTQALTLSSSHTKHWLEKNDNTGNIKVFRHPDHLPDKTTIVSGVWSAIKESGLNAAKLSSLPGEALKGLYGITDDSILYWAHHEKLCLIDGHTAFMGGLDMCFGRWDTNQHSIADAHPSDLNHIVFPGQDYNNARIMDFSDVQHYQANKLDRKVNSRMGWSDISICLRGPIVEDLKAHFAQRWNFIYFDKYDVRRDPRYQPIAYHPNRGGIIGHPYTQSEPGAPIEGEGQTHHFRERMREQYDRGHARLQEERAEMHRHQRSTEQSYPPGPLGGVQIQLMRSCTKWSHGVPLEHSIANAYIETIRDSQHFVYIENQFFITATADQQKPVENRIGAAMVERIVRAARNGEAYQMIVNIPAIPGFAGDLKADDALGTRAIMEYQYNSINRAGHSILESIAAQGVDPMQYIRFYNLRNYDRINSSDTMARVEQQAGVAYDEARRGHDQQYGQVMDPQQYGQHYADPAGNADAYNRYQQAAQNVHDGGGRWDSVAECYMLGGEDIRNVPWDGDAQSEFDAFVSEELYIHTKLLIADDQVVICGSANLNDRSQLGSHDSEIAVLIEDDQEVHSEMAGRPWRARKFAASLRRHIFRKHLGLLPIQHIDRPDANFMPLGEPNNYDWGSREDYAVMDPLSPQFRDLWQGTAATNTAAFAKAFHPIPADNVKNWKQYDDFYERFFKVDEAEANKKGKDAGRPSTWKYGHVVAE</sequence>
<dbReference type="InterPro" id="IPR001736">
    <property type="entry name" value="PLipase_D/transphosphatidylase"/>
</dbReference>
<dbReference type="Proteomes" id="UP000309340">
    <property type="component" value="Unassembled WGS sequence"/>
</dbReference>
<feature type="region of interest" description="Disordered" evidence="6">
    <location>
        <begin position="15"/>
        <end position="57"/>
    </location>
</feature>
<dbReference type="GO" id="GO:0006654">
    <property type="term" value="P:phosphatidic acid biosynthetic process"/>
    <property type="evidence" value="ECO:0007669"/>
    <property type="project" value="InterPro"/>
</dbReference>
<keyword evidence="9" id="KW-1185">Reference proteome</keyword>
<comment type="caution">
    <text evidence="8">The sequence shown here is derived from an EMBL/GenBank/DDBJ whole genome shotgun (WGS) entry which is preliminary data.</text>
</comment>
<dbReference type="Gene3D" id="3.30.870.10">
    <property type="entry name" value="Endonuclease Chain A"/>
    <property type="match status" value="3"/>
</dbReference>
<gene>
    <name evidence="8" type="ORF">B0A55_09053</name>
</gene>
<dbReference type="EC" id="3.1.4.4" evidence="1"/>
<evidence type="ECO:0000256" key="1">
    <source>
        <dbReference type="ARBA" id="ARBA00012027"/>
    </source>
</evidence>
<feature type="non-terminal residue" evidence="8">
    <location>
        <position position="855"/>
    </location>
</feature>
<evidence type="ECO:0000256" key="5">
    <source>
        <dbReference type="ARBA" id="ARBA00023098"/>
    </source>
</evidence>
<dbReference type="GO" id="GO:0035556">
    <property type="term" value="P:intracellular signal transduction"/>
    <property type="evidence" value="ECO:0007669"/>
    <property type="project" value="InterPro"/>
</dbReference>
<keyword evidence="2" id="KW-0677">Repeat</keyword>
<keyword evidence="4" id="KW-0442">Lipid degradation</keyword>
<dbReference type="OrthoDB" id="14911at2759"/>
<evidence type="ECO:0000313" key="8">
    <source>
        <dbReference type="EMBL" id="TKA67815.1"/>
    </source>
</evidence>
<protein>
    <recommendedName>
        <fullName evidence="1">phospholipase D</fullName>
        <ecNumber evidence="1">3.1.4.4</ecNumber>
    </recommendedName>
</protein>
<dbReference type="PIRSF" id="PIRSF009376">
    <property type="entry name" value="Phospholipase_D_euk"/>
    <property type="match status" value="1"/>
</dbReference>
<dbReference type="PANTHER" id="PTHR18896">
    <property type="entry name" value="PHOSPHOLIPASE D"/>
    <property type="match status" value="1"/>
</dbReference>
<dbReference type="SMART" id="SM00155">
    <property type="entry name" value="PLDc"/>
    <property type="match status" value="2"/>
</dbReference>
<keyword evidence="3" id="KW-0378">Hydrolase</keyword>
<dbReference type="PANTHER" id="PTHR18896:SF186">
    <property type="entry name" value="PHOSPHOLIPASE D"/>
    <property type="match status" value="1"/>
</dbReference>
<dbReference type="GO" id="GO:0004630">
    <property type="term" value="F:phospholipase D activity"/>
    <property type="evidence" value="ECO:0007669"/>
    <property type="project" value="UniProtKB-EC"/>
</dbReference>
<dbReference type="AlphaFoldDB" id="A0A4U0X0S5"/>
<feature type="domain" description="PLD phosphodiesterase" evidence="7">
    <location>
        <begin position="671"/>
        <end position="698"/>
    </location>
</feature>
<keyword evidence="5" id="KW-0443">Lipid metabolism</keyword>
<dbReference type="STRING" id="329884.A0A4U0X0S5"/>
<dbReference type="SUPFAM" id="SSF56024">
    <property type="entry name" value="Phospholipase D/nuclease"/>
    <property type="match status" value="2"/>
</dbReference>
<dbReference type="InterPro" id="IPR015679">
    <property type="entry name" value="PLipase_D_fam"/>
</dbReference>
<name>A0A4U0X0S5_9PEZI</name>
<dbReference type="InterPro" id="IPR025202">
    <property type="entry name" value="PLD-like_dom"/>
</dbReference>
<dbReference type="PROSITE" id="PS50035">
    <property type="entry name" value="PLD"/>
    <property type="match status" value="2"/>
</dbReference>
<evidence type="ECO:0000313" key="9">
    <source>
        <dbReference type="Proteomes" id="UP000309340"/>
    </source>
</evidence>
<reference evidence="8 9" key="1">
    <citation type="submission" date="2017-03" db="EMBL/GenBank/DDBJ databases">
        <title>Genomes of endolithic fungi from Antarctica.</title>
        <authorList>
            <person name="Coleine C."/>
            <person name="Masonjones S."/>
            <person name="Stajich J.E."/>
        </authorList>
    </citation>
    <scope>NUCLEOTIDE SEQUENCE [LARGE SCALE GENOMIC DNA]</scope>
    <source>
        <strain evidence="8 9">CCFEE 5184</strain>
    </source>
</reference>
<evidence type="ECO:0000256" key="4">
    <source>
        <dbReference type="ARBA" id="ARBA00022963"/>
    </source>
</evidence>
<feature type="domain" description="PLD phosphodiesterase" evidence="7">
    <location>
        <begin position="229"/>
        <end position="256"/>
    </location>
</feature>
<evidence type="ECO:0000256" key="2">
    <source>
        <dbReference type="ARBA" id="ARBA00022737"/>
    </source>
</evidence>
<dbReference type="InterPro" id="IPR016555">
    <property type="entry name" value="PLipase_D_euk"/>
</dbReference>
<dbReference type="Pfam" id="PF13091">
    <property type="entry name" value="PLDc_2"/>
    <property type="match status" value="1"/>
</dbReference>
<evidence type="ECO:0000256" key="3">
    <source>
        <dbReference type="ARBA" id="ARBA00022801"/>
    </source>
</evidence>
<dbReference type="GO" id="GO:0009395">
    <property type="term" value="P:phospholipid catabolic process"/>
    <property type="evidence" value="ECO:0007669"/>
    <property type="project" value="TreeGrafter"/>
</dbReference>
<dbReference type="EMBL" id="NAJQ01000548">
    <property type="protein sequence ID" value="TKA67815.1"/>
    <property type="molecule type" value="Genomic_DNA"/>
</dbReference>
<evidence type="ECO:0000256" key="6">
    <source>
        <dbReference type="SAM" id="MobiDB-lite"/>
    </source>
</evidence>
<dbReference type="CDD" id="cd09141">
    <property type="entry name" value="PLDc_vPLD1_2_yPLD_like_2"/>
    <property type="match status" value="1"/>
</dbReference>